<dbReference type="OrthoDB" id="9779730at2"/>
<dbReference type="EMBL" id="CP023747">
    <property type="protein sequence ID" value="QEV38918.1"/>
    <property type="molecule type" value="Genomic_DNA"/>
</dbReference>
<dbReference type="PRINTS" id="PR00990">
    <property type="entry name" value="RIBOKINASE"/>
</dbReference>
<dbReference type="PROSITE" id="PS00583">
    <property type="entry name" value="PFKB_KINASES_1"/>
    <property type="match status" value="1"/>
</dbReference>
<dbReference type="PANTHER" id="PTHR43320">
    <property type="entry name" value="SUGAR KINASE"/>
    <property type="match status" value="1"/>
</dbReference>
<evidence type="ECO:0000313" key="6">
    <source>
        <dbReference type="Proteomes" id="UP000325763"/>
    </source>
</evidence>
<organism evidence="5 6">
    <name type="scientific">Streptomyces nodosus</name>
    <dbReference type="NCBI Taxonomy" id="40318"/>
    <lineage>
        <taxon>Bacteria</taxon>
        <taxon>Bacillati</taxon>
        <taxon>Actinomycetota</taxon>
        <taxon>Actinomycetes</taxon>
        <taxon>Kitasatosporales</taxon>
        <taxon>Streptomycetaceae</taxon>
        <taxon>Streptomyces</taxon>
    </lineage>
</organism>
<gene>
    <name evidence="5" type="ORF">CP978_10405</name>
</gene>
<dbReference type="GO" id="GO:0016301">
    <property type="term" value="F:kinase activity"/>
    <property type="evidence" value="ECO:0007669"/>
    <property type="project" value="UniProtKB-KW"/>
</dbReference>
<dbReference type="Gene3D" id="3.40.1190.20">
    <property type="match status" value="1"/>
</dbReference>
<comment type="similarity">
    <text evidence="1">Belongs to the carbohydrate kinase PfkB family.</text>
</comment>
<reference evidence="5 6" key="1">
    <citation type="submission" date="2017-09" db="EMBL/GenBank/DDBJ databases">
        <title>Streptomyces genome completion.</title>
        <authorList>
            <person name="Lee N."/>
            <person name="Cho B.-K."/>
        </authorList>
    </citation>
    <scope>NUCLEOTIDE SEQUENCE [LARGE SCALE GENOMIC DNA]</scope>
    <source>
        <strain evidence="5 6">ATCC 14899</strain>
    </source>
</reference>
<proteinExistence type="inferred from homology"/>
<protein>
    <submittedName>
        <fullName evidence="5">Carbohydrate kinase family protein</fullName>
    </submittedName>
</protein>
<dbReference type="Pfam" id="PF00294">
    <property type="entry name" value="PfkB"/>
    <property type="match status" value="1"/>
</dbReference>
<evidence type="ECO:0000259" key="4">
    <source>
        <dbReference type="Pfam" id="PF00294"/>
    </source>
</evidence>
<evidence type="ECO:0000256" key="1">
    <source>
        <dbReference type="ARBA" id="ARBA00010688"/>
    </source>
</evidence>
<evidence type="ECO:0000256" key="2">
    <source>
        <dbReference type="ARBA" id="ARBA00022679"/>
    </source>
</evidence>
<dbReference type="AlphaFoldDB" id="A0A5P2VZW2"/>
<dbReference type="PANTHER" id="PTHR43320:SF3">
    <property type="entry name" value="CARBOHYDRATE KINASE PFKB DOMAIN-CONTAINING PROTEIN"/>
    <property type="match status" value="1"/>
</dbReference>
<dbReference type="InterPro" id="IPR029056">
    <property type="entry name" value="Ribokinase-like"/>
</dbReference>
<feature type="domain" description="Carbohydrate kinase PfkB" evidence="4">
    <location>
        <begin position="45"/>
        <end position="310"/>
    </location>
</feature>
<evidence type="ECO:0000313" key="5">
    <source>
        <dbReference type="EMBL" id="QEV38918.1"/>
    </source>
</evidence>
<accession>A0A5P2VZW2</accession>
<keyword evidence="2" id="KW-0808">Transferase</keyword>
<dbReference type="CDD" id="cd01942">
    <property type="entry name" value="ribokinase_group_A"/>
    <property type="match status" value="1"/>
</dbReference>
<dbReference type="SUPFAM" id="SSF53613">
    <property type="entry name" value="Ribokinase-like"/>
    <property type="match status" value="1"/>
</dbReference>
<name>A0A5P2VZW2_9ACTN</name>
<keyword evidence="3 5" id="KW-0418">Kinase</keyword>
<dbReference type="Proteomes" id="UP000325763">
    <property type="component" value="Chromosome"/>
</dbReference>
<dbReference type="InterPro" id="IPR011611">
    <property type="entry name" value="PfkB_dom"/>
</dbReference>
<dbReference type="InterPro" id="IPR052700">
    <property type="entry name" value="Carb_kinase_PfkB-like"/>
</dbReference>
<dbReference type="KEGG" id="snq:CP978_10405"/>
<dbReference type="InterPro" id="IPR002139">
    <property type="entry name" value="Ribo/fructo_kinase"/>
</dbReference>
<evidence type="ECO:0000256" key="3">
    <source>
        <dbReference type="ARBA" id="ARBA00022777"/>
    </source>
</evidence>
<sequence>MNCQSPSPPQERVLAVRIAVTGSIATDHLMTFPGRFSDQLVADQLHTVSLSFLVDRLDVRRGGVGANIAFGMGQLGTAPILVGAAGSDFDEYRAWLDRHGVDTTSVRISETQHTARFVCTTDADHNQIGSFYTGAMSEARLIELKTVADRVGGLDLVLIGADDPEAMMRHTEECRSRSIPFAADFSQQIARMNGDEIRILLDGATYLFSNEYEKGLIETKTGLTDAEILAKVGHRVTTLGSRGVRIERSGEDPVEVGVPEETAKVDPTGVGDAFRAGFLSGLVWGVSHERAAQVGCMLATLVIETLGTQEYQLRRAHFMDRFTKAYGDEAALEVQKFLI</sequence>
<dbReference type="InterPro" id="IPR002173">
    <property type="entry name" value="Carboh/pur_kinase_PfkB_CS"/>
</dbReference>